<feature type="domain" description="RapA2 cadherin-like" evidence="2">
    <location>
        <begin position="2335"/>
        <end position="2405"/>
    </location>
</feature>
<feature type="domain" description="RapA2 cadherin-like" evidence="2">
    <location>
        <begin position="2018"/>
        <end position="2087"/>
    </location>
</feature>
<feature type="domain" description="RapA2 cadherin-like" evidence="2">
    <location>
        <begin position="2866"/>
        <end position="2935"/>
    </location>
</feature>
<feature type="domain" description="RapA2 cadherin-like" evidence="2">
    <location>
        <begin position="1169"/>
        <end position="1238"/>
    </location>
</feature>
<feature type="domain" description="RapA2 cadherin-like" evidence="2">
    <location>
        <begin position="6056"/>
        <end position="6124"/>
    </location>
</feature>
<feature type="domain" description="RapA2 cadherin-like" evidence="2">
    <location>
        <begin position="851"/>
        <end position="920"/>
    </location>
</feature>
<evidence type="ECO:0000313" key="4">
    <source>
        <dbReference type="Proteomes" id="UP000069241"/>
    </source>
</evidence>
<feature type="compositionally biased region" description="Polar residues" evidence="1">
    <location>
        <begin position="6408"/>
        <end position="6435"/>
    </location>
</feature>
<accession>A0A120KMX7</accession>
<feature type="compositionally biased region" description="Basic and acidic residues" evidence="1">
    <location>
        <begin position="133"/>
        <end position="163"/>
    </location>
</feature>
<feature type="compositionally biased region" description="Low complexity" evidence="1">
    <location>
        <begin position="6471"/>
        <end position="6494"/>
    </location>
</feature>
<feature type="domain" description="RapA2 cadherin-like" evidence="2">
    <location>
        <begin position="639"/>
        <end position="708"/>
    </location>
</feature>
<feature type="compositionally biased region" description="Polar residues" evidence="1">
    <location>
        <begin position="6461"/>
        <end position="6470"/>
    </location>
</feature>
<feature type="domain" description="RapA2 cadherin-like" evidence="2">
    <location>
        <begin position="2760"/>
        <end position="2829"/>
    </location>
</feature>
<feature type="domain" description="RapA2 cadherin-like" evidence="2">
    <location>
        <begin position="1594"/>
        <end position="1663"/>
    </location>
</feature>
<feature type="compositionally biased region" description="Low complexity" evidence="1">
    <location>
        <begin position="6368"/>
        <end position="6378"/>
    </location>
</feature>
<feature type="domain" description="RapA2 cadherin-like" evidence="2">
    <location>
        <begin position="4456"/>
        <end position="4525"/>
    </location>
</feature>
<dbReference type="PANTHER" id="PTHR14139">
    <property type="entry name" value="CALSYNTENIN"/>
    <property type="match status" value="1"/>
</dbReference>
<dbReference type="InterPro" id="IPR010221">
    <property type="entry name" value="VCBS_dom"/>
</dbReference>
<feature type="domain" description="RapA2 cadherin-like" evidence="2">
    <location>
        <begin position="532"/>
        <end position="601"/>
    </location>
</feature>
<feature type="domain" description="RapA2 cadherin-like" evidence="2">
    <location>
        <begin position="2124"/>
        <end position="2193"/>
    </location>
</feature>
<feature type="domain" description="RapA2 cadherin-like" evidence="2">
    <location>
        <begin position="3396"/>
        <end position="3465"/>
    </location>
</feature>
<feature type="domain" description="RapA2 cadherin-like" evidence="2">
    <location>
        <begin position="3184"/>
        <end position="3253"/>
    </location>
</feature>
<feature type="domain" description="RapA2 cadherin-like" evidence="2">
    <location>
        <begin position="3078"/>
        <end position="3147"/>
    </location>
</feature>
<feature type="domain" description="RapA2 cadherin-like" evidence="2">
    <location>
        <begin position="3290"/>
        <end position="3359"/>
    </location>
</feature>
<feature type="domain" description="RapA2 cadherin-like" evidence="2">
    <location>
        <begin position="1064"/>
        <end position="1132"/>
    </location>
</feature>
<feature type="domain" description="RapA2 cadherin-like" evidence="2">
    <location>
        <begin position="3608"/>
        <end position="3677"/>
    </location>
</feature>
<feature type="domain" description="RapA2 cadherin-like" evidence="2">
    <location>
        <begin position="2230"/>
        <end position="2299"/>
    </location>
</feature>
<feature type="domain" description="RapA2 cadherin-like" evidence="2">
    <location>
        <begin position="2654"/>
        <end position="2723"/>
    </location>
</feature>
<feature type="compositionally biased region" description="Gly residues" evidence="1">
    <location>
        <begin position="174"/>
        <end position="222"/>
    </location>
</feature>
<dbReference type="Pfam" id="PF17803">
    <property type="entry name" value="Cadherin_4"/>
    <property type="match status" value="38"/>
</dbReference>
<feature type="domain" description="RapA2 cadherin-like" evidence="2">
    <location>
        <begin position="427"/>
        <end position="495"/>
    </location>
</feature>
<feature type="domain" description="RapA2 cadherin-like" evidence="2">
    <location>
        <begin position="320"/>
        <end position="389"/>
    </location>
</feature>
<organism evidence="3 4">
    <name type="scientific">Desulfovibrio fairfieldensis</name>
    <dbReference type="NCBI Taxonomy" id="44742"/>
    <lineage>
        <taxon>Bacteria</taxon>
        <taxon>Pseudomonadati</taxon>
        <taxon>Thermodesulfobacteriota</taxon>
        <taxon>Desulfovibrionia</taxon>
        <taxon>Desulfovibrionales</taxon>
        <taxon>Desulfovibrionaceae</taxon>
        <taxon>Desulfovibrio</taxon>
    </lineage>
</organism>
<dbReference type="EMBL" id="CP014229">
    <property type="protein sequence ID" value="AMD89374.1"/>
    <property type="molecule type" value="Genomic_DNA"/>
</dbReference>
<feature type="domain" description="RapA2 cadherin-like" evidence="2">
    <location>
        <begin position="5728"/>
        <end position="5797"/>
    </location>
</feature>
<feature type="domain" description="RapA2 cadherin-like" evidence="2">
    <location>
        <begin position="2442"/>
        <end position="2511"/>
    </location>
</feature>
<feature type="domain" description="RapA2 cadherin-like" evidence="2">
    <location>
        <begin position="1700"/>
        <end position="1769"/>
    </location>
</feature>
<gene>
    <name evidence="3" type="ORF">AXF13_04170</name>
</gene>
<sequence>MHLPSAGRETVLAGLSPQSRLVLDFPARGVFVGRENNDLVFSRIDGTRLVLKDYHAPRNMPEDVPQNAPADGAPRDEGPPAVVVGGREMTHQAFFDALGEDDMPQAGVVQARNSAYHEYSESELSKGISELSALDKREGESDADKTLGGRENRQDELAAERAGRLGGVDALGSGSNGSGSVSPGGGQGSGGSGSGGSGSGGGSGGTGGGNGSGGTGGNGGSGNSNPVVAAATASIAEDTASVSGNLPSPTDPDAGDVLSFAARTNAAGVYGTLSLDASGHYTYILNNALSAVQGLGVGESLTDTFTFTVSDGHGGTAANTLTVTINGANDAPVLAATIVNVAEGSVTTSGSLPMPTDVDAHDVVSFTPLSNVPGTYGTFSVDADGHYTYVQNTSLPALQGLGAGESLTDSFTVTVSDNHGGSSSTVITVRINGANDAPIVTAATAAIVEDTAGVSGTLPAPVDPDLHDVASFVPQTGSAGLYGTLTLDASGNYTYTLNNALPVVQGLGVGESLTDTFTFTASDGHGGTASSTLTVTINGSNDAPVLAATVVGVDKDTTVTNGTLPMPTDADVHDTVSFTPLTNAPGSYGTFSVDADGNYTYVLDTSLPAVRALGPADSLTDSFTVTVSDNHGGSSSTVITVSVNGGGNDAPSVTAALASIGEDTASVSGVLPAPVDPDLHDVVTFVPQANTAGLYGTLTLDASGNYTYTLNNALPAVQGLGAGESLTETFTFTVSDGRGGTGSNTLTVTIDGSNDAPVVTAATASIVEDTAGVSGTLPPAVDPDLHDAASFVPQTNSAGSYGTLTLDASGNYTYTLNNALPAVQGLGVGESLTDTFTFTASDGHGGTASSTLTVTINGSNDAPVLAATTVNVAEGSATTSGTLPMPTDADVHDVVSFLPLSNVPGNYGTFSVDADGHYTYVQNTSLPALQGLGAGENLTDTFTVTVSDNHGGSSYTVVTVSINGSNDAPVVSAATADIAEDAVGVSGALPPAVDPDLHDVASFIPQTDSAGLYGTLTLDASGNYTYILNNALPAVQGLGVGESLTDTFTFTASDGHGGTASSILTVTINGTNDAPTVTAAADDIAEDTVDISGTLPAPVDADTHDTVTFLPQTNTAGQYGTLNVDADGNYTYTLNNASPAVQGLGVGESLTDTFSFTVSDGHGGTATNTLTVTINGTNDAPIVAAATTAIAEDTAGVSGILPMPTDVDVHDTVSFTPQTNASGSYGTFTLDASGNYTYILNNASPAVQGLGVGESLTDTFTFTVSDNHGGTATNTLTVIVNGTNDAPTVTAATASIAEDTVDISGTLPAPVDADVHDLVSFTPQTNAPGSYGTLTLDASGNYTYTLNNALSVVQGLGVGESLTDTFTFTASDGHGGTASSTLTVTINGSNDAPVLAATVVGVDKDTAVTSGALPMPTDVDVHDTVSFTPLTNAPGSYGTFSVDADGNYTYVLDTSLPAVRALGPTDSLSDTFTVTVTDNHGGSSSTVVTMSVNGGGNDAPTVTAATASIGEDTAGVSGTLPAPVDPDLHDVVNFVPQTGTAGLYGTFTVDADGHYTYTLNNALPAVQGLGAGESLTDTFTFTVSDGRGGTGSNTLTVTINGSNDAPVVTAAAASIVEDTANINGTLPAPTDPDLHDTVSFVPQTGSAGLYGTLTLDASGNYTYSLNNASPAVQGLGVGESLTDTFTFTASDGHGGTASSTLTVTINGSNDAPVLAATTVNVAEGSATTSGTLPMPTDADVHDVVSFSPLTNAPGNYGTFSVDASGNYTYVQNTSLPALQGLGAGESLTDRFTVTVSDNHGGSSSTVITVSINGSNDAPIVTSATAAIVEDTAGVSGTLPAPVDPDVHDVVSFVPQTNTTGLYGTFTVDADGHYTYTLNNALPAVQGLGVGESLTDTFTFTVTDNHGATASNTLAVTINGSNDAPTVAVATAAIAEDTPTVSGTLPTPVDADIHDTVTFIPQTNIAGQYGTFNVDADGNYTYTLNNALPVVQGLGVGESLNETFTFTVTDGHGGTASNTLTVTINGSNDAPVLAAATVNVAEDSAVTSGTLPMPTDADVHDVVSFTPQSNAPGSYGTFSVDANGNYTYTLNTSLPAVQGLGAGESLTDTFMVTVSDNHGGSSSTVVTMSINGSNDAPTVAAATAVIAEDTPTVSGTLPTPVDADVHDLVSFTPQTNASGSYGTLSLDANGNYTYVLNNSLPVVQGLGVGESLTDSFTFTVTDNHGGTATNTLTVTINGTNDIPVLAAATVNVAEDSAVTSGTLPMPTDADVHDVVSFTPQSNAPGSYGTFSVDADGNYTYTLNTSLPAVQGLGAGESLTDTFTVTVSDNHGGTASASVTMSINGSNDAPTVAAATAVIAEDTAGVSGVLPAPVDPDLHDVVNFVPQAGAVGQYGTLVLDASGNYTYSLNNALPAVQGLGVGESLTDSFTYTVTDNHGSTATNTLTVTINGTNDAPVLAATTVNIAEGSAVTSGTLPTPTDVDVHDVVSFTPLSNAAGSYGTFSVDADGNYTYTLNTSLPAVQGLGAGESLTDSFTVTVSDNHGGTSSTVVTMSINGSNDAPTVAAAATAIAEDTPTVSGALPAPADPDLHDVVSFVPQTNTAGLYGTLSVDAAGNYTYTLNNALPAVQGLGVGESLSETFTFTVTDNHGITASNTLAVTINGTNDAPVLAATTVNIAEGSTITNGTLPTPTDVDVHDVVSFTPLSNAAGSYGTFSVDADGNYTYTLNTSLPAVQGLGAGESLTDSFTVTVSDNHGGSSSTVVTMSINGSNDAPTVAAAATAVAEDTPTVSGALPAPADPDLHDVVSFVPQTNTAGLYGTLSVDAAGNYTYTLNNALPVVQGLGVGESLTDSFTFTVTDNHGATASNTLAVTINGTNDAPAVTAATASIVEDTAGISGVLPTPADPDLNDVVSFVPQTNAAGSYGTLSVDADGNYTYTLNNALPAVQGLGVGESLTDSFTFTVTDNHGATASNTLAVTINGANDAPVLAATTVNIAEGSAVTSGTLPMPTDADVHDVVNFTPLSNAPGSYGTFNVDANGNYTYVLNTSLPAVQGLGLGESLTDSFTVTVSDNHGGSSSTVVTMSINGSNDAPTVAAATAVIAEDTPTVSGVLPTPVDADIHDTVTFSPQANALGSYGTLNLDASGNYTYTLNNALPAVQGLGVGESLAETFTFTVTDNHGATTTNTLTVTINGTNDAPVLAAATVNVAEDSAVTSGTLPMPTDADVHDVVNFTPLSNAAGSYGTFSVDADGNYTYVLNTSLPAVQGLGLGESLTDSFTVTVSDNHGGTSSTVVTMSINGSNDAPTVAAVTASIAEDTPTVSGVLPTPVDADIHDTVTFTPQVNAAGLYGTLNLDADGNYTYTLNNALPAVQGLGVGESLTETFTFTVTDNHGATTTNTLTVTINGTNDIPVLAATTVNIAEGSAVTNGTLPTPTDVDVHDVVSFTPQTNAPGSYGTFSVDADGNYTYALNTSLPAVKGLGLGESLTDTFVVTVSDNHGGTSSTVVTMSINGSNDAPTVAAATASIAEDTAGVSGTLPAPVDPDLHDVVTFSPQANAPGSYGTFNLDASGNYTYTLNNALPAVQGLGVGESLTDSFTFTVTDNHGATTTNTLTVTISGTNDIPVLAATTVNIAEGSAVTNGTLPTPTDADVHDVVSFTPLSNAPGSYGTFSVDADGNYTYTLNTSLPAVQGLGTGESLTDTFTVTVSDNHGGTSSTVVTMSINGSNDAPTVAAATASIAEDTPVVSGTLPTPVDPDLHDVVSFAPQANAAGLYGTFTVDASGNYAYTLNNALPAVQGLGVGESLTDSFTFTVTDNHGATASNTLIVTINGTNDAPTVSAAVNSIFEDTATVSGTLPTPADPDLHDIASFVPQTNTAGLYGTLSVDASGNYSYTLNNALPAVQGLGVGDKLTDTFTFTVSDGHGGTASNTLTLTINGTNDAPSVGASTASIAKTDVPYSGHLVTPTDPDISDTVTFIPKTNELGSYGRLTLNADGSYVYTLNTGLLAVINLLLNQHLTETFTYTVTDGHGGTASNTLTITISGGGGSLSVEAAVNVIAEDSINVSGLLPSPTNTGLLDVISYLPQTATVGLYGTLTVNASGSYVYTLNNALSAVQGLGVGEHLTDTFTFTVSNGLGGTVSSTLTVTINGTNDIPTVGVAAAVIAEDAVSVSGALPVPTDVDLHDVLTFLPQAGTVGLYGKLTVDANGNYTYILNNALPAVQALGVGEHLTDTFTFTVSDGHGGTVSNTLTLTIDGTNDIPTVGAAAAVIAEDAVSVSGTLPVPVDVDVHDVLTFLPQTDKAGLYGTLTLDASGNYTYVLNNALPAVQGLGVGEKLTDTFSFTVSDGHGGTVSNTLTLTINGTNDIPTVGAATAVIAEDAVSVSGTLPVPVDVDVHDVLAFLPQAGTTGLYGTLTVDASGNYTYILNNALPAVQGLGVGEKLTDTFSFTVSDGHGGTVSNTLTLTINGTNDLPSVGAAATVIAEGTASVSGTLPVPVDVDLHDVLTFLPQTDKAGLYGTLTLDANGNYTYVLNNALPAVQGLGVGEKLTDTFSFTVSDGHGGTVSNTLTLTINGTNDIPTVGAATAVIAEDTVSVSGALPVPTDVDLHDVLTFLPQAGTVGLYGTLTLDASGNYTYILNNALPAVQGLGVGEKLTDTFSFTVSDGHGGTATNSLTLTINGTNDLPSVGAAATVIAEGTASVSGTLPVPVDVDLHDVLTFLPQTDKAGLYGTLTVDASGNYTYVLNNALPAVQGLGVGEKLTDTFSFTVSDGHGGTATNSLTLTINGTNDLPSVGAATAAIAEDAVSVSGTLPVPTDVDVHDVLAFLPQAGTVGLYGTLTVDASGNYTYILNNALPAVQGLGVGEKLTDTFSFTVSDGHGGTATNSLTLTIDGTNDAPVLVPTILGIAKDSAITSGTLPLPTDVDVHDVVSFTPQSNAPGSYGTFTLSADGRYTYTLNTSLPAVVGLGVGDSLTDAFTVTVSDGHGGTASAVVTMSINGSNQAPMVAAATAVILEDVISVSGELPAPTDPNIHDVLTFIAQNNAPGSYGTLTLDAAGHYTYTLNNALPVVQSLGVGEKLTDTFTFRVSDGHGGTATNTLTLTINGTNDLPSVGAATASIVEDAATVSGVLPAPVDPDLHDVVSFVPQTAALGLYGTLSIDAGGNYTYTLNNALPAVQGLGVGEKLTDTFTFTVSDNHGGTATNTLTLTINGTNDVPTVGAAAASIIEDAATVIGKLPTPVDPDLHDVVSFIPQTAALGLYGTFTVDASGNYTYALNNALPAVQGLGVGEKLTDTFTFRVSDGHGGTASNTLTVTINGANDAPVLTAAAASIFEDAVGVSGKLPAPVDPDLHDVVSFVPQIAAVGLYGTLSIDAGGNYTYTLNNALPAVQGLGVGEKLTDTFTFTALDNHGGTASNTLTLTINGTNDIPTVGAAAASIIEDAATVIGKLPTPVDPDLHDVVSFIPQTAALGLYGTFTVDASGNYTYALNNALPAVQGLGVGEKLTDTFTFKVSDGHGGTASNTLTVTINGANDAPVLTAAAASIFEDAVGVSGKLPAPVDPDLHDVVSFVPQIAAVGLYGTLTVDASGNYTYTLNNALPAVQGLGVGEKLTDAFTFTALDNHGGTASNTLTLTINGTNDIPTVGAATTAIFEDTATVTGKLPTPVDADIHDTLAFIAQTNASGLYGTLTLDASGNYTYTLNNALPAVQGLGVGEKLTDTFTFRVSDGHGGMASNTLTVTINGTNDIPTVAAATASIFEDTATVTGKLPTPVDADIHDTLTFTTQTNAAGLYGTLTLDASGNYTYKLNNGLPAVQGLGVGEKLTDSFTFVVSDGHGGTTANILTLTINGTNDAPSVGASTGIMVKTDATLSGRLVTPTDPDNDLDHIVSDTLTFTPKGNELGSYGRLTLNADGTYVYTLNTGLLAVVGLLLNQKLTDTFTYTVTDGHGGTASNTLTITIKGGLGSLLSLNAVTDGLVDTVSNVVGAVTAPLNAVGNVVYSLVDNAGLGLGVGLYGSLTLQANGTYNYQLNTGLSAVVALGVGEKLTESFTFTATDSLGKTATSTISIAINGTNDAPQVLPVVLSIAEHGSSIVSGLLNITDPDSHDTPHCEPGSTTGSYGTLIVNANGSYSYVLDQHSSAVLGLGVGETLTESFPVTVVDGHGGSASTVIKITINGQNDTPTVAAANADLSVTAVLSGSSGHGLEGILPTPHDPDIHDLPTYVPQHETHGLYGDLTLQADGSYVYTLHDNQTEVKNLGLGLSLQDVFTYTVDDGHGGTATNTLTLTIHGSDAAPAVMAMASLGVDSAHGDSAPATALSATVALDTEVLDHDVADNLLDGGSTHNSLSSTDMATVAGDNAATSSGTQEGHSAPGHEAVATSAAQAAAQDGGETEGFFHDQSSAYKEPILSEDAEDSLFSSGASTTSQSLNANSSAVHESGQTGAETPAAVGDHENAAAHAAAAAAAPDMHSQTQQESPGTAQSAPAAPAETAVADASASASHADQLAALQHLVQNGQ</sequence>
<dbReference type="InterPro" id="IPR040853">
    <property type="entry name" value="RapA2_cadherin-like"/>
</dbReference>
<feature type="domain" description="RapA2 cadherin-like" evidence="2">
    <location>
        <begin position="1488"/>
        <end position="1557"/>
    </location>
</feature>
<feature type="region of interest" description="Disordered" evidence="1">
    <location>
        <begin position="57"/>
        <end position="79"/>
    </location>
</feature>
<feature type="domain" description="RapA2 cadherin-like" evidence="2">
    <location>
        <begin position="957"/>
        <end position="1026"/>
    </location>
</feature>
<dbReference type="NCBIfam" id="TIGR01965">
    <property type="entry name" value="VCBS_repeat"/>
    <property type="match status" value="57"/>
</dbReference>
<feature type="domain" description="RapA2 cadherin-like" evidence="2">
    <location>
        <begin position="1381"/>
        <end position="1450"/>
    </location>
</feature>
<feature type="domain" description="RapA2 cadherin-like" evidence="2">
    <location>
        <begin position="5516"/>
        <end position="5585"/>
    </location>
</feature>
<evidence type="ECO:0000256" key="1">
    <source>
        <dbReference type="SAM" id="MobiDB-lite"/>
    </source>
</evidence>
<dbReference type="Proteomes" id="UP000069241">
    <property type="component" value="Chromosome"/>
</dbReference>
<dbReference type="KEGG" id="dfi:AXF13_04170"/>
<feature type="domain" description="RapA2 cadherin-like" evidence="2">
    <location>
        <begin position="1275"/>
        <end position="1344"/>
    </location>
</feature>
<feature type="region of interest" description="Disordered" evidence="1">
    <location>
        <begin position="6406"/>
        <end position="6494"/>
    </location>
</feature>
<feature type="region of interest" description="Disordered" evidence="1">
    <location>
        <begin position="6348"/>
        <end position="6388"/>
    </location>
</feature>
<dbReference type="Gene3D" id="2.60.40.10">
    <property type="entry name" value="Immunoglobulins"/>
    <property type="match status" value="56"/>
</dbReference>
<feature type="compositionally biased region" description="Low complexity" evidence="1">
    <location>
        <begin position="6448"/>
        <end position="6457"/>
    </location>
</feature>
<dbReference type="STRING" id="44742.AXF13_04170"/>
<feature type="domain" description="RapA2 cadherin-like" evidence="2">
    <location>
        <begin position="745"/>
        <end position="814"/>
    </location>
</feature>
<feature type="domain" description="RapA2 cadherin-like" evidence="2">
    <location>
        <begin position="223"/>
        <end position="283"/>
    </location>
</feature>
<feature type="domain" description="RapA2 cadherin-like" evidence="2">
    <location>
        <begin position="3502"/>
        <end position="3571"/>
    </location>
</feature>
<dbReference type="InterPro" id="IPR013783">
    <property type="entry name" value="Ig-like_fold"/>
</dbReference>
<evidence type="ECO:0000259" key="2">
    <source>
        <dbReference type="Pfam" id="PF17803"/>
    </source>
</evidence>
<keyword evidence="4" id="KW-1185">Reference proteome</keyword>
<dbReference type="Pfam" id="PF17963">
    <property type="entry name" value="Big_9"/>
    <property type="match status" value="15"/>
</dbReference>
<protein>
    <recommendedName>
        <fullName evidence="2">RapA2 cadherin-like domain-containing protein</fullName>
    </recommendedName>
</protein>
<feature type="domain" description="RapA2 cadherin-like" evidence="2">
    <location>
        <begin position="2548"/>
        <end position="2617"/>
    </location>
</feature>
<reference evidence="4" key="1">
    <citation type="submission" date="2016-02" db="EMBL/GenBank/DDBJ databases">
        <authorList>
            <person name="Holder M.E."/>
            <person name="Ajami N.J."/>
            <person name="Petrosino J.F."/>
        </authorList>
    </citation>
    <scope>NUCLEOTIDE SEQUENCE [LARGE SCALE GENOMIC DNA]</scope>
    <source>
        <strain evidence="4">CCUG 45958</strain>
    </source>
</reference>
<evidence type="ECO:0000313" key="3">
    <source>
        <dbReference type="EMBL" id="AMD89374.1"/>
    </source>
</evidence>
<feature type="compositionally biased region" description="Polar residues" evidence="1">
    <location>
        <begin position="6351"/>
        <end position="6360"/>
    </location>
</feature>
<name>A0A120KMX7_9BACT</name>
<feature type="domain" description="RapA2 cadherin-like" evidence="2">
    <location>
        <begin position="5410"/>
        <end position="5479"/>
    </location>
</feature>
<feature type="domain" description="RapA2 cadherin-like" evidence="2">
    <location>
        <begin position="4562"/>
        <end position="4631"/>
    </location>
</feature>
<feature type="domain" description="RapA2 cadherin-like" evidence="2">
    <location>
        <begin position="2972"/>
        <end position="3041"/>
    </location>
</feature>
<dbReference type="PANTHER" id="PTHR14139:SF2">
    <property type="entry name" value="CALSYNTENIN-1"/>
    <property type="match status" value="1"/>
</dbReference>
<feature type="region of interest" description="Disordered" evidence="1">
    <location>
        <begin position="132"/>
        <end position="225"/>
    </location>
</feature>
<feature type="domain" description="RapA2 cadherin-like" evidence="2">
    <location>
        <begin position="5622"/>
        <end position="5691"/>
    </location>
</feature>
<proteinExistence type="predicted"/>